<feature type="non-terminal residue" evidence="1">
    <location>
        <position position="1"/>
    </location>
</feature>
<evidence type="ECO:0000313" key="1">
    <source>
        <dbReference type="EMBL" id="MBO8480804.1"/>
    </source>
</evidence>
<accession>A0A9D9IZ47</accession>
<dbReference type="Proteomes" id="UP000823769">
    <property type="component" value="Unassembled WGS sequence"/>
</dbReference>
<reference evidence="1" key="1">
    <citation type="submission" date="2020-10" db="EMBL/GenBank/DDBJ databases">
        <authorList>
            <person name="Gilroy R."/>
        </authorList>
    </citation>
    <scope>NUCLEOTIDE SEQUENCE</scope>
    <source>
        <strain evidence="1">B3-1481</strain>
    </source>
</reference>
<reference evidence="1" key="2">
    <citation type="journal article" date="2021" name="PeerJ">
        <title>Extensive microbial diversity within the chicken gut microbiome revealed by metagenomics and culture.</title>
        <authorList>
            <person name="Gilroy R."/>
            <person name="Ravi A."/>
            <person name="Getino M."/>
            <person name="Pursley I."/>
            <person name="Horton D.L."/>
            <person name="Alikhan N.F."/>
            <person name="Baker D."/>
            <person name="Gharbi K."/>
            <person name="Hall N."/>
            <person name="Watson M."/>
            <person name="Adriaenssens E.M."/>
            <person name="Foster-Nyarko E."/>
            <person name="Jarju S."/>
            <person name="Secka A."/>
            <person name="Antonio M."/>
            <person name="Oren A."/>
            <person name="Chaudhuri R.R."/>
            <person name="La Ragione R."/>
            <person name="Hildebrand F."/>
            <person name="Pallen M.J."/>
        </authorList>
    </citation>
    <scope>NUCLEOTIDE SEQUENCE</scope>
    <source>
        <strain evidence="1">B3-1481</strain>
    </source>
</reference>
<dbReference type="EMBL" id="JADILW010000102">
    <property type="protein sequence ID" value="MBO8480804.1"/>
    <property type="molecule type" value="Genomic_DNA"/>
</dbReference>
<gene>
    <name evidence="1" type="ORF">IAB76_06845</name>
</gene>
<dbReference type="AlphaFoldDB" id="A0A9D9IZ47"/>
<sequence length="92" mass="9896">GAGAVLDISDLLRSSGETNAAKVLFAEIPGALIQIRDSDFDYVDAELLLQDVMYFPLGHPDLGSGKVTVELSSRSRIETILESLMQNAEGED</sequence>
<proteinExistence type="predicted"/>
<comment type="caution">
    <text evidence="1">The sequence shown here is derived from an EMBL/GenBank/DDBJ whole genome shotgun (WGS) entry which is preliminary data.</text>
</comment>
<protein>
    <submittedName>
        <fullName evidence="1">Uncharacterized protein</fullName>
    </submittedName>
</protein>
<name>A0A9D9IZ47_9BACT</name>
<evidence type="ECO:0000313" key="2">
    <source>
        <dbReference type="Proteomes" id="UP000823769"/>
    </source>
</evidence>
<organism evidence="1 2">
    <name type="scientific">Candidatus Cryptobacteroides avistercoris</name>
    <dbReference type="NCBI Taxonomy" id="2840758"/>
    <lineage>
        <taxon>Bacteria</taxon>
        <taxon>Pseudomonadati</taxon>
        <taxon>Bacteroidota</taxon>
        <taxon>Bacteroidia</taxon>
        <taxon>Bacteroidales</taxon>
        <taxon>Candidatus Cryptobacteroides</taxon>
    </lineage>
</organism>